<keyword evidence="2" id="KW-0472">Membrane</keyword>
<feature type="transmembrane region" description="Helical" evidence="2">
    <location>
        <begin position="21"/>
        <end position="40"/>
    </location>
</feature>
<dbReference type="SUPFAM" id="SSF51905">
    <property type="entry name" value="FAD/NAD(P)-binding domain"/>
    <property type="match status" value="1"/>
</dbReference>
<keyword evidence="2" id="KW-0812">Transmembrane</keyword>
<dbReference type="Pfam" id="PF01266">
    <property type="entry name" value="DAO"/>
    <property type="match status" value="1"/>
</dbReference>
<dbReference type="Proteomes" id="UP001597215">
    <property type="component" value="Unassembled WGS sequence"/>
</dbReference>
<proteinExistence type="predicted"/>
<keyword evidence="5" id="KW-1185">Reference proteome</keyword>
<feature type="domain" description="FAD dependent oxidoreductase" evidence="3">
    <location>
        <begin position="22"/>
        <end position="173"/>
    </location>
</feature>
<dbReference type="PANTHER" id="PTHR13847:SF287">
    <property type="entry name" value="FAD-DEPENDENT OXIDOREDUCTASE DOMAIN-CONTAINING PROTEIN 1"/>
    <property type="match status" value="1"/>
</dbReference>
<dbReference type="Gene3D" id="3.30.9.10">
    <property type="entry name" value="D-Amino Acid Oxidase, subunit A, domain 2"/>
    <property type="match status" value="1"/>
</dbReference>
<name>A0ABW4MFT8_9SPHN</name>
<dbReference type="GO" id="GO:0016491">
    <property type="term" value="F:oxidoreductase activity"/>
    <property type="evidence" value="ECO:0007669"/>
    <property type="project" value="UniProtKB-KW"/>
</dbReference>
<dbReference type="Gene3D" id="3.50.50.60">
    <property type="entry name" value="FAD/NAD(P)-binding domain"/>
    <property type="match status" value="1"/>
</dbReference>
<dbReference type="EMBL" id="JBHUEL010000010">
    <property type="protein sequence ID" value="MFD1767655.1"/>
    <property type="molecule type" value="Genomic_DNA"/>
</dbReference>
<gene>
    <name evidence="4" type="ORF">ACFSAG_12475</name>
</gene>
<evidence type="ECO:0000259" key="3">
    <source>
        <dbReference type="Pfam" id="PF01266"/>
    </source>
</evidence>
<dbReference type="InterPro" id="IPR036188">
    <property type="entry name" value="FAD/NAD-bd_sf"/>
</dbReference>
<dbReference type="PANTHER" id="PTHR13847">
    <property type="entry name" value="SARCOSINE DEHYDROGENASE-RELATED"/>
    <property type="match status" value="1"/>
</dbReference>
<dbReference type="RefSeq" id="WP_381515292.1">
    <property type="nucleotide sequence ID" value="NZ_JBHUEL010000010.1"/>
</dbReference>
<dbReference type="EC" id="1.-.-.-" evidence="4"/>
<reference evidence="5" key="1">
    <citation type="journal article" date="2019" name="Int. J. Syst. Evol. Microbiol.">
        <title>The Global Catalogue of Microorganisms (GCM) 10K type strain sequencing project: providing services to taxonomists for standard genome sequencing and annotation.</title>
        <authorList>
            <consortium name="The Broad Institute Genomics Platform"/>
            <consortium name="The Broad Institute Genome Sequencing Center for Infectious Disease"/>
            <person name="Wu L."/>
            <person name="Ma J."/>
        </authorList>
    </citation>
    <scope>NUCLEOTIDE SEQUENCE [LARGE SCALE GENOMIC DNA]</scope>
    <source>
        <strain evidence="5">CGMCC 1.12449</strain>
    </source>
</reference>
<keyword evidence="2" id="KW-1133">Transmembrane helix</keyword>
<evidence type="ECO:0000256" key="2">
    <source>
        <dbReference type="SAM" id="Phobius"/>
    </source>
</evidence>
<protein>
    <submittedName>
        <fullName evidence="4">NAD(P)/FAD-dependent oxidoreductase</fullName>
        <ecNumber evidence="4">1.-.-.-</ecNumber>
    </submittedName>
</protein>
<dbReference type="InterPro" id="IPR006076">
    <property type="entry name" value="FAD-dep_OxRdtase"/>
</dbReference>
<keyword evidence="1 4" id="KW-0560">Oxidoreductase</keyword>
<accession>A0ABW4MFT8</accession>
<evidence type="ECO:0000256" key="1">
    <source>
        <dbReference type="ARBA" id="ARBA00023002"/>
    </source>
</evidence>
<sequence length="180" mass="19527">MFKTNEQRNDWREAAAAQDDADFLVVGAGIAGAGVAYWLSRHGRVVVLERESQPGYHSTGRSAALFMASYGNAQVRALSHASRAFFDEPPQGFTDYPLLSSRGALMVASQDQMPQLNAHWHNLESTNPLAQRLSKDEALGLVPLLKPEAVEAALMEPDAADIDVNGLLQGFLAVSKGLHR</sequence>
<comment type="caution">
    <text evidence="4">The sequence shown here is derived from an EMBL/GenBank/DDBJ whole genome shotgun (WGS) entry which is preliminary data.</text>
</comment>
<evidence type="ECO:0000313" key="4">
    <source>
        <dbReference type="EMBL" id="MFD1767655.1"/>
    </source>
</evidence>
<organism evidence="4 5">
    <name type="scientific">Sphingorhabdus buctiana</name>
    <dbReference type="NCBI Taxonomy" id="1508805"/>
    <lineage>
        <taxon>Bacteria</taxon>
        <taxon>Pseudomonadati</taxon>
        <taxon>Pseudomonadota</taxon>
        <taxon>Alphaproteobacteria</taxon>
        <taxon>Sphingomonadales</taxon>
        <taxon>Sphingomonadaceae</taxon>
        <taxon>Sphingorhabdus</taxon>
    </lineage>
</organism>
<evidence type="ECO:0000313" key="5">
    <source>
        <dbReference type="Proteomes" id="UP001597215"/>
    </source>
</evidence>